<reference evidence="6 7" key="1">
    <citation type="journal article" date="2006" name="J. Bacteriol.">
        <title>The genome sequence of the obligately chemolithoautotrophic, facultatively anaerobic bacterium Thiobacillus denitrificans.</title>
        <authorList>
            <person name="Beller H.R."/>
            <person name="Chain P.S."/>
            <person name="Letain T.E."/>
            <person name="Chakicherla A."/>
            <person name="Larimer F.W."/>
            <person name="Richardson P.M."/>
            <person name="Coleman M.A."/>
            <person name="Wood A.P."/>
            <person name="Kelly D.P."/>
        </authorList>
    </citation>
    <scope>NUCLEOTIDE SEQUENCE [LARGE SCALE GENOMIC DNA]</scope>
    <source>
        <strain evidence="6 7">ATCC 25259</strain>
    </source>
</reference>
<dbReference type="InterPro" id="IPR006690">
    <property type="entry name" value="OMPA-like_CS"/>
</dbReference>
<dbReference type="InterPro" id="IPR006664">
    <property type="entry name" value="OMP_bac"/>
</dbReference>
<dbReference type="GO" id="GO:0009279">
    <property type="term" value="C:cell outer membrane"/>
    <property type="evidence" value="ECO:0007669"/>
    <property type="project" value="UniProtKB-SubCell"/>
</dbReference>
<name>Q3SGF6_THIDA</name>
<evidence type="ECO:0000259" key="5">
    <source>
        <dbReference type="PROSITE" id="PS51123"/>
    </source>
</evidence>
<dbReference type="OrthoDB" id="9782229at2"/>
<dbReference type="InterPro" id="IPR006665">
    <property type="entry name" value="OmpA-like"/>
</dbReference>
<dbReference type="RefSeq" id="WP_011312853.1">
    <property type="nucleotide sequence ID" value="NC_007404.1"/>
</dbReference>
<organism evidence="6 7">
    <name type="scientific">Thiobacillus denitrificans (strain ATCC 25259 / T1)</name>
    <dbReference type="NCBI Taxonomy" id="292415"/>
    <lineage>
        <taxon>Bacteria</taxon>
        <taxon>Pseudomonadati</taxon>
        <taxon>Pseudomonadota</taxon>
        <taxon>Betaproteobacteria</taxon>
        <taxon>Nitrosomonadales</taxon>
        <taxon>Thiobacillaceae</taxon>
        <taxon>Thiobacillus</taxon>
    </lineage>
</organism>
<dbReference type="PANTHER" id="PTHR30329">
    <property type="entry name" value="STATOR ELEMENT OF FLAGELLAR MOTOR COMPLEX"/>
    <property type="match status" value="1"/>
</dbReference>
<dbReference type="PANTHER" id="PTHR30329:SF21">
    <property type="entry name" value="LIPOPROTEIN YIAD-RELATED"/>
    <property type="match status" value="1"/>
</dbReference>
<accession>Q3SGF6</accession>
<evidence type="ECO:0000256" key="2">
    <source>
        <dbReference type="ARBA" id="ARBA00023136"/>
    </source>
</evidence>
<dbReference type="Pfam" id="PF13441">
    <property type="entry name" value="Gly-zipper_YMGG"/>
    <property type="match status" value="1"/>
</dbReference>
<dbReference type="Pfam" id="PF00691">
    <property type="entry name" value="OmpA"/>
    <property type="match status" value="1"/>
</dbReference>
<dbReference type="KEGG" id="tbd:Tbd_2341"/>
<dbReference type="Gene3D" id="3.30.1330.60">
    <property type="entry name" value="OmpA-like domain"/>
    <property type="match status" value="1"/>
</dbReference>
<comment type="subcellular location">
    <subcellularLocation>
        <location evidence="1">Cell outer membrane</location>
    </subcellularLocation>
</comment>
<dbReference type="InterPro" id="IPR050330">
    <property type="entry name" value="Bact_OuterMem_StrucFunc"/>
</dbReference>
<protein>
    <recommendedName>
        <fullName evidence="5">OmpA-like domain-containing protein</fullName>
    </recommendedName>
</protein>
<evidence type="ECO:0000313" key="7">
    <source>
        <dbReference type="Proteomes" id="UP000008291"/>
    </source>
</evidence>
<evidence type="ECO:0000256" key="1">
    <source>
        <dbReference type="ARBA" id="ARBA00004442"/>
    </source>
</evidence>
<dbReference type="PRINTS" id="PR01021">
    <property type="entry name" value="OMPADOMAIN"/>
</dbReference>
<keyword evidence="3" id="KW-0998">Cell outer membrane</keyword>
<gene>
    <name evidence="6" type="ordered locus">Tbd_2341</name>
</gene>
<dbReference type="CDD" id="cd07185">
    <property type="entry name" value="OmpA_C-like"/>
    <property type="match status" value="1"/>
</dbReference>
<keyword evidence="2 4" id="KW-0472">Membrane</keyword>
<dbReference type="STRING" id="292415.Tbd_2341"/>
<keyword evidence="7" id="KW-1185">Reference proteome</keyword>
<dbReference type="EMBL" id="CP000116">
    <property type="protein sequence ID" value="AAZ98294.1"/>
    <property type="molecule type" value="Genomic_DNA"/>
</dbReference>
<dbReference type="PROSITE" id="PS51123">
    <property type="entry name" value="OMPA_2"/>
    <property type="match status" value="1"/>
</dbReference>
<dbReference type="Proteomes" id="UP000008291">
    <property type="component" value="Chromosome"/>
</dbReference>
<dbReference type="PROSITE" id="PS51257">
    <property type="entry name" value="PROKAR_LIPOPROTEIN"/>
    <property type="match status" value="1"/>
</dbReference>
<evidence type="ECO:0000313" key="6">
    <source>
        <dbReference type="EMBL" id="AAZ98294.1"/>
    </source>
</evidence>
<dbReference type="AlphaFoldDB" id="Q3SGF6"/>
<dbReference type="eggNOG" id="COG2885">
    <property type="taxonomic scope" value="Bacteria"/>
</dbReference>
<dbReference type="PROSITE" id="PS01068">
    <property type="entry name" value="OMPA_1"/>
    <property type="match status" value="1"/>
</dbReference>
<dbReference type="HOGENOM" id="CLU_016890_6_0_4"/>
<dbReference type="InterPro" id="IPR027367">
    <property type="entry name" value="Gly-zipper_YMGG"/>
</dbReference>
<proteinExistence type="predicted"/>
<dbReference type="SUPFAM" id="SSF103088">
    <property type="entry name" value="OmpA-like"/>
    <property type="match status" value="1"/>
</dbReference>
<feature type="domain" description="OmpA-like" evidence="5">
    <location>
        <begin position="106"/>
        <end position="223"/>
    </location>
</feature>
<dbReference type="InterPro" id="IPR036737">
    <property type="entry name" value="OmpA-like_sf"/>
</dbReference>
<evidence type="ECO:0000256" key="3">
    <source>
        <dbReference type="ARBA" id="ARBA00023237"/>
    </source>
</evidence>
<sequence>MHKPYLAAPLLTALLIAGCATNDLGEPRELSKTQKGAMIGTVSGAALGAIINHKNRGKGALIGAVGGGLTGAGVGYYMDQQAKDLQKQLRPEIEHGDISVEKRASDNALLVSMTASTGFDNDSAALKAGYLPTLDKISRVLNQYGKTTVTVIGHTDSVGTTQYNQALSERRAQSVLDYFASQKVNPLRLESYGKGETEPRADNSTEDGRRLNRRVELWILPVVSG</sequence>
<evidence type="ECO:0000256" key="4">
    <source>
        <dbReference type="PROSITE-ProRule" id="PRU00473"/>
    </source>
</evidence>